<dbReference type="SMART" id="SM01360">
    <property type="entry name" value="A2M"/>
    <property type="match status" value="1"/>
</dbReference>
<dbReference type="Pfam" id="PF17973">
    <property type="entry name" value="bMG10"/>
    <property type="match status" value="1"/>
</dbReference>
<dbReference type="Gene3D" id="1.50.10.20">
    <property type="match status" value="1"/>
</dbReference>
<proteinExistence type="inferred from homology"/>
<comment type="caution">
    <text evidence="5">The sequence shown here is derived from an EMBL/GenBank/DDBJ whole genome shotgun (WGS) entry which is preliminary data.</text>
</comment>
<feature type="domain" description="Alpha-2-macroglobulin" evidence="4">
    <location>
        <begin position="1105"/>
        <end position="1195"/>
    </location>
</feature>
<dbReference type="InterPro" id="IPR008930">
    <property type="entry name" value="Terpenoid_cyclase/PrenylTrfase"/>
</dbReference>
<dbReference type="GO" id="GO:0004866">
    <property type="term" value="F:endopeptidase inhibitor activity"/>
    <property type="evidence" value="ECO:0007669"/>
    <property type="project" value="InterPro"/>
</dbReference>
<dbReference type="Pfam" id="PF00207">
    <property type="entry name" value="A2M"/>
    <property type="match status" value="1"/>
</dbReference>
<dbReference type="EMBL" id="JRNN01000027">
    <property type="protein sequence ID" value="KGF36399.1"/>
    <property type="molecule type" value="Genomic_DNA"/>
</dbReference>
<gene>
    <name evidence="5" type="ORF">HMPREF2137_01930</name>
</gene>
<protein>
    <submittedName>
        <fullName evidence="5">Alpha-2-macroglobulin</fullName>
    </submittedName>
</protein>
<evidence type="ECO:0000256" key="1">
    <source>
        <dbReference type="ARBA" id="ARBA00010556"/>
    </source>
</evidence>
<sequence>MKKIIMMLIATLLMLPSHLMADSYTVLWKQYERAQQKDLPKTSMNVLKKIITKAQADKRYGHLLKAELLHGSLANQVSPDSLTVEVERLVASMQKAEKQDPVLAAVYQSSLGRLYRENAQLSDNSKELSEEYYRKSLSHPDLLAAHKASEYVPMVIEGIDSKIFGNDLLHVLGMEAKAYEMLHDYYQKQNNRPAACITALLCVRQDRDEDVMQVRKSKYLLTIDSLIDHYKDLPMAGELAIERYRFMEQADDASAESKMNYINYALTQWGAWPRMNILRNAKARLTLPMFHLSLGESVQIPHQERQVVIMQMCNINQLDMSVWSLNLKGDTSLDPNDQRDYAKIKSHIASKTPVYTASKRYVGLPDYQVMRDRMTIKGLPIGVYLVEMTTNNKSIKPQRALLRVSDMYLMSQKLPNNRVRLVAVSATTGQPLPNAKIRITNGNDYNNKRHSQTLTCNEQGEAVYEMGRSSNQSIYPYTDEDQACAETYFNAYGLFPKDRVPVRPQVELYTDRSIYRPGQTVHAAAIVYRRVDDERTEAVAHQTMTLTLRDANYKVVATKEMVTDDFGTASTDFVLPSSGLTGMFSLRTNFGNNGYESFSVEEYKRPTFQVSFDEVKEKYQAGDTVNVVGHVKSFAGVPVQSAKVRYTVVRRPAMWWFHRMSKDREVMVAKDTLVTDGDGRFTVPVPMEMPDDYSHHIARYYSFEVHVDVTDAGGESHSAETRLPLSDKPTLLTCNLPAQSLRDSIPSVTFRYINNAGQPVDGQVNYTIDGHAYSVKTNVPTVQGLKNLSSGEHHLVAICGNDTLDQKFVIFSLDDKKPVVKTSDFFYVTSDTFPHKGKPVYLLFGSSDREVHVVYTMIAGDRVIDSGTLEINNQLIKKKLTYLPQYDKGLLVNYAWVKNGKLYSHRQMIQKPQPDKRLMVTWKTFRNRLTPGQKEEWMLQITKPDGSPAQAQLMAVLFDQTLNEIRKHDWRFNTTYHPALPFTQWSGLHFTEAVLYGDAPIASLRERNLDFSRFDDVFASFDSRVEVLLAGYVPGIRIRGTRAMKAMPMSAMAKQSGAMVLKSTAGGGNAREASDDDAASPALAEPSQPQQPAPRQSVRENLSETAFFFPALLSDDKGNVSLKFTLPESVTTWQFMGLAHDKAMRHGMLKDEVVAQKTVMVQPNMPRFVRMGDHATLSTRVISTSKRVVEGTVQLELLNPETECVVFSRQQSCHLQPDTTVSVAFDFDVTRLLAAHPQLSLLIARVTVSGKGYSDGEQHYLPILPAKEWVTTTVPFTQHAPGTKTIDLKQLFPVDDAANRLTIEYTNNPAWLMVQALPSMGTPDADNAISLTAAYYANSIGRYLLNEASQLKSTISLWKQEKGSETSLMSSLEKNQSLKTMVLEETPWVADANRESEQKQQLVTFFDPNTMDYRLNSALDKLTKLQNPDGSFSWWKGMSGSRYMTTAVVKMLVRLNVLIGKQQVTTPIIRQALAYLDKKAAEEVAQLKELKAKGNKNLSPSEAACDYLYIHALAESPSTSTVKYLVDLLAKKPSALTIYGKANSALILSQYGKHELAKEYLQSINEYSVYKEEMGRYFDTPRAQYTWCDYRIPSQVAAIEATKRLRPGDSSIEEMQRWLLQSKRTQAWDTPINSVNAVFTFLHGATEKLTQSSQDTVIKIDNQPVAQPKATAGLGYVKVSKPGKDVRTLAVSKTSVGTSWGVVYAQFMQKSTEVASQSSGIKVTRTLLYNGKPATSLKVGDRVTVRIEIEADRDYDFVQLQDKRAACLEPIGQLSGYHQGYYCAPKDNATNYYFDRLGKGKHRIETDYYIDRAGTYQTGICTIQCAYSPEYNGREAAKTLNIQ</sequence>
<evidence type="ECO:0000259" key="4">
    <source>
        <dbReference type="SMART" id="SM01360"/>
    </source>
</evidence>
<feature type="region of interest" description="Disordered" evidence="2">
    <location>
        <begin position="1062"/>
        <end position="1099"/>
    </location>
</feature>
<dbReference type="InterPro" id="IPR051802">
    <property type="entry name" value="YfhM-like"/>
</dbReference>
<feature type="signal peptide" evidence="3">
    <location>
        <begin position="1"/>
        <end position="21"/>
    </location>
</feature>
<feature type="compositionally biased region" description="Low complexity" evidence="2">
    <location>
        <begin position="1079"/>
        <end position="1096"/>
    </location>
</feature>
<dbReference type="Pfam" id="PF01835">
    <property type="entry name" value="MG2"/>
    <property type="match status" value="1"/>
</dbReference>
<evidence type="ECO:0000313" key="5">
    <source>
        <dbReference type="EMBL" id="KGF36399.1"/>
    </source>
</evidence>
<dbReference type="OrthoDB" id="9767116at2"/>
<dbReference type="SUPFAM" id="SSF48239">
    <property type="entry name" value="Terpenoid cyclases/Protein prenyltransferases"/>
    <property type="match status" value="1"/>
</dbReference>
<evidence type="ECO:0000256" key="2">
    <source>
        <dbReference type="SAM" id="MobiDB-lite"/>
    </source>
</evidence>
<dbReference type="PANTHER" id="PTHR40094:SF1">
    <property type="entry name" value="UBIQUITIN DOMAIN-CONTAINING PROTEIN"/>
    <property type="match status" value="1"/>
</dbReference>
<accession>A0A096BTA2</accession>
<dbReference type="PANTHER" id="PTHR40094">
    <property type="entry name" value="ALPHA-2-MACROGLOBULIN HOMOLOG"/>
    <property type="match status" value="1"/>
</dbReference>
<comment type="similarity">
    <text evidence="1">Belongs to the protease inhibitor I39 (alpha-2-macroglobulin) family. Bacterial alpha-2-macroglobulin subfamily.</text>
</comment>
<reference evidence="5 6" key="1">
    <citation type="submission" date="2014-07" db="EMBL/GenBank/DDBJ databases">
        <authorList>
            <person name="McCorrison J."/>
            <person name="Sanka R."/>
            <person name="Torralba M."/>
            <person name="Gillis M."/>
            <person name="Haft D.H."/>
            <person name="Methe B."/>
            <person name="Sutton G."/>
            <person name="Nelson K.E."/>
        </authorList>
    </citation>
    <scope>NUCLEOTIDE SEQUENCE [LARGE SCALE GENOMIC DNA]</scope>
    <source>
        <strain evidence="5 6">DNF00853</strain>
    </source>
</reference>
<feature type="chain" id="PRO_5001916519" evidence="3">
    <location>
        <begin position="22"/>
        <end position="1843"/>
    </location>
</feature>
<name>A0A096BTA2_9BACT</name>
<dbReference type="Gene3D" id="2.60.40.1930">
    <property type="match status" value="1"/>
</dbReference>
<dbReference type="Proteomes" id="UP000029556">
    <property type="component" value="Unassembled WGS sequence"/>
</dbReference>
<evidence type="ECO:0000313" key="6">
    <source>
        <dbReference type="Proteomes" id="UP000029556"/>
    </source>
</evidence>
<dbReference type="InterPro" id="IPR002890">
    <property type="entry name" value="MG2"/>
</dbReference>
<dbReference type="InterPro" id="IPR041246">
    <property type="entry name" value="Bact_MG10"/>
</dbReference>
<keyword evidence="3" id="KW-0732">Signal</keyword>
<dbReference type="InterPro" id="IPR001599">
    <property type="entry name" value="Macroglobln_a2"/>
</dbReference>
<evidence type="ECO:0000256" key="3">
    <source>
        <dbReference type="SAM" id="SignalP"/>
    </source>
</evidence>
<organism evidence="5 6">
    <name type="scientific">Hoylesella buccalis DNF00853</name>
    <dbReference type="NCBI Taxonomy" id="1401074"/>
    <lineage>
        <taxon>Bacteria</taxon>
        <taxon>Pseudomonadati</taxon>
        <taxon>Bacteroidota</taxon>
        <taxon>Bacteroidia</taxon>
        <taxon>Bacteroidales</taxon>
        <taxon>Prevotellaceae</taxon>
        <taxon>Hoylesella</taxon>
    </lineage>
</organism>
<dbReference type="RefSeq" id="WP_036871766.1">
    <property type="nucleotide sequence ID" value="NZ_JRNN01000027.1"/>
</dbReference>